<comment type="cofactor">
    <cofactor evidence="3">
        <name>Mg(2+)</name>
        <dbReference type="ChEBI" id="CHEBI:18420"/>
    </cofactor>
</comment>
<sequence length="205" mass="21390">MDLRPDRAAAPGTAAVRAVIRVRAVPWPHGPAEQSAAGRAAAAEALAAAGSTERTVPRGPGGRPRFPPGFPGSISHTGRLAVAVVVPGAEAVGIDVEDAVVTARTARFVLGERERRTLLAPAGPYPPRELFAAKEAAFKALSGTGDTPDGLPFWRIGLNRSGGRLTARYGGRSVPVWTRSRTDHSLALAIRRRPAHLALIGDGKP</sequence>
<organism evidence="7 8">
    <name type="scientific">Streptomyces tagetis</name>
    <dbReference type="NCBI Taxonomy" id="2820809"/>
    <lineage>
        <taxon>Bacteria</taxon>
        <taxon>Bacillati</taxon>
        <taxon>Actinomycetota</taxon>
        <taxon>Actinomycetes</taxon>
        <taxon>Kitasatosporales</taxon>
        <taxon>Streptomycetaceae</taxon>
        <taxon>Streptomyces</taxon>
    </lineage>
</organism>
<evidence type="ECO:0000313" key="7">
    <source>
        <dbReference type="EMBL" id="MBQ0826576.1"/>
    </source>
</evidence>
<feature type="binding site" evidence="3">
    <location>
        <position position="97"/>
    </location>
    <ligand>
        <name>Mg(2+)</name>
        <dbReference type="ChEBI" id="CHEBI:18420"/>
    </ligand>
</feature>
<dbReference type="InterPro" id="IPR037143">
    <property type="entry name" value="4-PPantetheinyl_Trfase_dom_sf"/>
</dbReference>
<name>A0A940XE44_9ACTN</name>
<dbReference type="InterPro" id="IPR041354">
    <property type="entry name" value="4PPT_N"/>
</dbReference>
<dbReference type="GO" id="GO:0009366">
    <property type="term" value="C:enterobactin synthetase complex"/>
    <property type="evidence" value="ECO:0007669"/>
    <property type="project" value="InterPro"/>
</dbReference>
<proteinExistence type="predicted"/>
<dbReference type="PANTHER" id="PTHR38096:SF1">
    <property type="entry name" value="ENTEROBACTIN SYNTHASE COMPONENT D"/>
    <property type="match status" value="1"/>
</dbReference>
<dbReference type="Proteomes" id="UP000677875">
    <property type="component" value="Unassembled WGS sequence"/>
</dbReference>
<feature type="binding site" evidence="2">
    <location>
        <position position="135"/>
    </location>
    <ligand>
        <name>CoA</name>
        <dbReference type="ChEBI" id="CHEBI:57287"/>
    </ligand>
</feature>
<comment type="caution">
    <text evidence="7">The sequence shown here is derived from an EMBL/GenBank/DDBJ whole genome shotgun (WGS) entry which is preliminary data.</text>
</comment>
<feature type="binding site" evidence="2">
    <location>
        <position position="95"/>
    </location>
    <ligand>
        <name>CoA</name>
        <dbReference type="ChEBI" id="CHEBI:57287"/>
    </ligand>
</feature>
<dbReference type="SUPFAM" id="SSF56214">
    <property type="entry name" value="4'-phosphopantetheinyl transferase"/>
    <property type="match status" value="1"/>
</dbReference>
<dbReference type="GO" id="GO:0005886">
    <property type="term" value="C:plasma membrane"/>
    <property type="evidence" value="ECO:0007669"/>
    <property type="project" value="TreeGrafter"/>
</dbReference>
<evidence type="ECO:0000256" key="1">
    <source>
        <dbReference type="ARBA" id="ARBA00022679"/>
    </source>
</evidence>
<feature type="binding site" evidence="2">
    <location>
        <begin position="75"/>
        <end position="76"/>
    </location>
    <ligand>
        <name>CoA</name>
        <dbReference type="ChEBI" id="CHEBI:57287"/>
    </ligand>
</feature>
<feature type="binding site" evidence="3">
    <location>
        <position position="95"/>
    </location>
    <ligand>
        <name>Mg(2+)</name>
        <dbReference type="ChEBI" id="CHEBI:18420"/>
    </ligand>
</feature>
<feature type="binding site" evidence="2">
    <location>
        <position position="139"/>
    </location>
    <ligand>
        <name>CoA</name>
        <dbReference type="ChEBI" id="CHEBI:57287"/>
    </ligand>
</feature>
<evidence type="ECO:0000259" key="5">
    <source>
        <dbReference type="Pfam" id="PF01648"/>
    </source>
</evidence>
<feature type="binding site" evidence="2">
    <location>
        <position position="39"/>
    </location>
    <ligand>
        <name>CoA</name>
        <dbReference type="ChEBI" id="CHEBI:57287"/>
    </ligand>
</feature>
<dbReference type="RefSeq" id="WP_210869978.1">
    <property type="nucleotide sequence ID" value="NZ_JAGPNL010000002.1"/>
</dbReference>
<feature type="domain" description="4'-phosphopantetheinyl transferase" evidence="5">
    <location>
        <begin position="91"/>
        <end position="187"/>
    </location>
</feature>
<reference evidence="7" key="1">
    <citation type="submission" date="2021-04" db="EMBL/GenBank/DDBJ databases">
        <title>Genome seq and assembly of Streptomyces sp. RG38.</title>
        <authorList>
            <person name="Chhetri G."/>
        </authorList>
    </citation>
    <scope>NUCLEOTIDE SEQUENCE</scope>
    <source>
        <strain evidence="7">RG38</strain>
    </source>
</reference>
<dbReference type="InterPro" id="IPR003542">
    <property type="entry name" value="Enbac_synth_compD-like"/>
</dbReference>
<evidence type="ECO:0000256" key="4">
    <source>
        <dbReference type="SAM" id="MobiDB-lite"/>
    </source>
</evidence>
<dbReference type="AlphaFoldDB" id="A0A940XE44"/>
<evidence type="ECO:0000313" key="8">
    <source>
        <dbReference type="Proteomes" id="UP000677875"/>
    </source>
</evidence>
<dbReference type="InterPro" id="IPR008278">
    <property type="entry name" value="4-PPantetheinyl_Trfase_dom"/>
</dbReference>
<evidence type="ECO:0000256" key="2">
    <source>
        <dbReference type="PIRSR" id="PIRSR603542-1"/>
    </source>
</evidence>
<dbReference type="Pfam" id="PF01648">
    <property type="entry name" value="ACPS"/>
    <property type="match status" value="1"/>
</dbReference>
<accession>A0A940XE44</accession>
<dbReference type="GO" id="GO:0000287">
    <property type="term" value="F:magnesium ion binding"/>
    <property type="evidence" value="ECO:0007669"/>
    <property type="project" value="InterPro"/>
</dbReference>
<dbReference type="EMBL" id="JAGPNL010000002">
    <property type="protein sequence ID" value="MBQ0826576.1"/>
    <property type="molecule type" value="Genomic_DNA"/>
</dbReference>
<dbReference type="Gene3D" id="3.90.470.20">
    <property type="entry name" value="4'-phosphopantetheinyl transferase domain"/>
    <property type="match status" value="1"/>
</dbReference>
<protein>
    <submittedName>
        <fullName evidence="7">4'-phosphopantetheinyl transferase superfamily protein</fullName>
    </submittedName>
</protein>
<dbReference type="PANTHER" id="PTHR38096">
    <property type="entry name" value="ENTEROBACTIN SYNTHASE COMPONENT D"/>
    <property type="match status" value="1"/>
</dbReference>
<dbReference type="GO" id="GO:0009239">
    <property type="term" value="P:enterobactin biosynthetic process"/>
    <property type="evidence" value="ECO:0007669"/>
    <property type="project" value="InterPro"/>
</dbReference>
<keyword evidence="1 7" id="KW-0808">Transferase</keyword>
<evidence type="ECO:0000259" key="6">
    <source>
        <dbReference type="Pfam" id="PF17837"/>
    </source>
</evidence>
<gene>
    <name evidence="7" type="ORF">J5Y05_08655</name>
</gene>
<feature type="domain" description="4'-phosphopantetheinyl transferase N-terminal" evidence="6">
    <location>
        <begin position="36"/>
        <end position="85"/>
    </location>
</feature>
<keyword evidence="3" id="KW-0460">Magnesium</keyword>
<feature type="region of interest" description="Disordered" evidence="4">
    <location>
        <begin position="48"/>
        <end position="67"/>
    </location>
</feature>
<dbReference type="Pfam" id="PF17837">
    <property type="entry name" value="4PPT_N"/>
    <property type="match status" value="1"/>
</dbReference>
<evidence type="ECO:0000256" key="3">
    <source>
        <dbReference type="PIRSR" id="PIRSR603542-2"/>
    </source>
</evidence>
<dbReference type="GO" id="GO:0008897">
    <property type="term" value="F:holo-[acyl-carrier-protein] synthase activity"/>
    <property type="evidence" value="ECO:0007669"/>
    <property type="project" value="InterPro"/>
</dbReference>
<keyword evidence="8" id="KW-1185">Reference proteome</keyword>
<keyword evidence="3" id="KW-0479">Metal-binding</keyword>